<evidence type="ECO:0000313" key="1">
    <source>
        <dbReference type="EMBL" id="MEL5989190.1"/>
    </source>
</evidence>
<dbReference type="RefSeq" id="WP_087682602.1">
    <property type="nucleotide sequence ID" value="NZ_JBCEWA010000009.1"/>
</dbReference>
<proteinExistence type="predicted"/>
<dbReference type="Proteomes" id="UP001398420">
    <property type="component" value="Unassembled WGS sequence"/>
</dbReference>
<name>A0ABU9LMH4_9BACL</name>
<accession>A0ABU9LMH4</accession>
<sequence>MFICIHAHHSNQKWMDAALPGESLQHIVIENLLACTERLQVEKKVFEQLESLCENQKPIAIFITCTYFAAHLPKEYKVPLIPLDALLFEQLATLPAIQIVFTNPATVEPTMARYQLWQPENQQVTVHVIPNVFQYIEQEKWEEYTREITQFVANLPQEIPTAFAQLSMECAIRVSDHSCLTALPKTVQKLKSFA</sequence>
<protein>
    <submittedName>
        <fullName evidence="1">Uncharacterized protein</fullName>
    </submittedName>
</protein>
<evidence type="ECO:0000313" key="2">
    <source>
        <dbReference type="Proteomes" id="UP001398420"/>
    </source>
</evidence>
<organism evidence="1 2">
    <name type="scientific">Kurthia gibsonii</name>
    <dbReference type="NCBI Taxonomy" id="33946"/>
    <lineage>
        <taxon>Bacteria</taxon>
        <taxon>Bacillati</taxon>
        <taxon>Bacillota</taxon>
        <taxon>Bacilli</taxon>
        <taxon>Bacillales</taxon>
        <taxon>Caryophanaceae</taxon>
        <taxon>Kurthia</taxon>
    </lineage>
</organism>
<comment type="caution">
    <text evidence="1">The sequence shown here is derived from an EMBL/GenBank/DDBJ whole genome shotgun (WGS) entry which is preliminary data.</text>
</comment>
<keyword evidence="2" id="KW-1185">Reference proteome</keyword>
<dbReference type="EMBL" id="JBCEWA010000009">
    <property type="protein sequence ID" value="MEL5989190.1"/>
    <property type="molecule type" value="Genomic_DNA"/>
</dbReference>
<gene>
    <name evidence="1" type="ORF">AAF454_12325</name>
</gene>
<reference evidence="1 2" key="1">
    <citation type="submission" date="2024-04" db="EMBL/GenBank/DDBJ databases">
        <authorList>
            <person name="Wu Y.S."/>
            <person name="Zhang L."/>
        </authorList>
    </citation>
    <scope>NUCLEOTIDE SEQUENCE [LARGE SCALE GENOMIC DNA]</scope>
    <source>
        <strain evidence="1 2">KG-01</strain>
    </source>
</reference>